<name>A0A1G5Q2B9_9GAMM</name>
<evidence type="ECO:0000256" key="4">
    <source>
        <dbReference type="ARBA" id="ARBA00022984"/>
    </source>
</evidence>
<dbReference type="GO" id="GO:0008360">
    <property type="term" value="P:regulation of cell shape"/>
    <property type="evidence" value="ECO:0007669"/>
    <property type="project" value="UniProtKB-KW"/>
</dbReference>
<sequence length="314" mass="35950">MEWGRLIERVFGHQTHYWMHTGDDGELTGVLPLVEIRSRLFGTYQISLPFFNYGGALGTESRIEADLMKQAWTCAKKMGVGHIEFRDTVVRHADYPVRKDKVAMLRELPPDPDQLWRELGGKVRSQVRRPIREGATFVCGGRERIDDFYSVFARNMRDLGTPVYPKRFFVEMLQTFPDRASIGVVHVDKKPVAAAILLLDKETMEIPWASSLREYNRLGVNMLLYWNALSEAISKGARTFDFGRSSYQSGTYRFKRQWGAVAKPLYWSYALPEGGELPDLTPKNGKFKHAIALWKRLPLSVANQLGPRIVKNLP</sequence>
<dbReference type="NCBIfam" id="TIGR03019">
    <property type="entry name" value="pepcterm_femAB"/>
    <property type="match status" value="1"/>
</dbReference>
<keyword evidence="5" id="KW-0012">Acyltransferase</keyword>
<dbReference type="EMBL" id="FMWD01000003">
    <property type="protein sequence ID" value="SCZ55963.1"/>
    <property type="molecule type" value="Genomic_DNA"/>
</dbReference>
<gene>
    <name evidence="8" type="ORF">SAMN03097708_01236</name>
</gene>
<dbReference type="GO" id="GO:0071555">
    <property type="term" value="P:cell wall organization"/>
    <property type="evidence" value="ECO:0007669"/>
    <property type="project" value="UniProtKB-KW"/>
</dbReference>
<evidence type="ECO:0000256" key="1">
    <source>
        <dbReference type="ARBA" id="ARBA00009943"/>
    </source>
</evidence>
<dbReference type="InterPro" id="IPR038740">
    <property type="entry name" value="BioF2-like_GNAT_dom"/>
</dbReference>
<evidence type="ECO:0000313" key="9">
    <source>
        <dbReference type="Proteomes" id="UP000199648"/>
    </source>
</evidence>
<keyword evidence="9" id="KW-1185">Reference proteome</keyword>
<organism evidence="8 9">
    <name type="scientific">Thiohalomonas denitrificans</name>
    <dbReference type="NCBI Taxonomy" id="415747"/>
    <lineage>
        <taxon>Bacteria</taxon>
        <taxon>Pseudomonadati</taxon>
        <taxon>Pseudomonadota</taxon>
        <taxon>Gammaproteobacteria</taxon>
        <taxon>Thiohalomonadales</taxon>
        <taxon>Thiohalomonadaceae</taxon>
        <taxon>Thiohalomonas</taxon>
    </lineage>
</organism>
<dbReference type="InterPro" id="IPR050644">
    <property type="entry name" value="PG_Glycine_Bridge_Synth"/>
</dbReference>
<feature type="domain" description="BioF2-like acetyltransferase" evidence="7">
    <location>
        <begin position="122"/>
        <end position="256"/>
    </location>
</feature>
<evidence type="ECO:0000256" key="3">
    <source>
        <dbReference type="ARBA" id="ARBA00022960"/>
    </source>
</evidence>
<dbReference type="InterPro" id="IPR003447">
    <property type="entry name" value="FEMABX"/>
</dbReference>
<evidence type="ECO:0000256" key="2">
    <source>
        <dbReference type="ARBA" id="ARBA00022679"/>
    </source>
</evidence>
<keyword evidence="6" id="KW-0961">Cell wall biogenesis/degradation</keyword>
<dbReference type="AlphaFoldDB" id="A0A1G5Q2B9"/>
<dbReference type="Pfam" id="PF13480">
    <property type="entry name" value="Acetyltransf_6"/>
    <property type="match status" value="1"/>
</dbReference>
<evidence type="ECO:0000256" key="5">
    <source>
        <dbReference type="ARBA" id="ARBA00023315"/>
    </source>
</evidence>
<dbReference type="InterPro" id="IPR016181">
    <property type="entry name" value="Acyl_CoA_acyltransferase"/>
</dbReference>
<evidence type="ECO:0000259" key="7">
    <source>
        <dbReference type="Pfam" id="PF13480"/>
    </source>
</evidence>
<dbReference type="GO" id="GO:0009252">
    <property type="term" value="P:peptidoglycan biosynthetic process"/>
    <property type="evidence" value="ECO:0007669"/>
    <property type="project" value="UniProtKB-KW"/>
</dbReference>
<reference evidence="8 9" key="1">
    <citation type="submission" date="2016-10" db="EMBL/GenBank/DDBJ databases">
        <authorList>
            <person name="de Groot N.N."/>
        </authorList>
    </citation>
    <scope>NUCLEOTIDE SEQUENCE [LARGE SCALE GENOMIC DNA]</scope>
    <source>
        <strain evidence="8 9">HLD2</strain>
    </source>
</reference>
<dbReference type="InterPro" id="IPR017469">
    <property type="entry name" value="PEP-CTERM_FemAB-rel"/>
</dbReference>
<keyword evidence="2" id="KW-0808">Transferase</keyword>
<evidence type="ECO:0000313" key="8">
    <source>
        <dbReference type="EMBL" id="SCZ55963.1"/>
    </source>
</evidence>
<dbReference type="Gene3D" id="3.40.630.30">
    <property type="match status" value="1"/>
</dbReference>
<dbReference type="SUPFAM" id="SSF55729">
    <property type="entry name" value="Acyl-CoA N-acyltransferases (Nat)"/>
    <property type="match status" value="1"/>
</dbReference>
<dbReference type="GO" id="GO:0016755">
    <property type="term" value="F:aminoacyltransferase activity"/>
    <property type="evidence" value="ECO:0007669"/>
    <property type="project" value="InterPro"/>
</dbReference>
<dbReference type="PANTHER" id="PTHR36174:SF1">
    <property type="entry name" value="LIPID II:GLYCINE GLYCYLTRANSFERASE"/>
    <property type="match status" value="1"/>
</dbReference>
<accession>A0A1G5Q2B9</accession>
<comment type="similarity">
    <text evidence="1">Belongs to the FemABX family.</text>
</comment>
<dbReference type="PANTHER" id="PTHR36174">
    <property type="entry name" value="LIPID II:GLYCINE GLYCYLTRANSFERASE"/>
    <property type="match status" value="1"/>
</dbReference>
<evidence type="ECO:0000256" key="6">
    <source>
        <dbReference type="ARBA" id="ARBA00023316"/>
    </source>
</evidence>
<proteinExistence type="inferred from homology"/>
<dbReference type="PROSITE" id="PS51191">
    <property type="entry name" value="FEMABX"/>
    <property type="match status" value="1"/>
</dbReference>
<keyword evidence="4" id="KW-0573">Peptidoglycan synthesis</keyword>
<dbReference type="STRING" id="415747.SAMN03097708_01236"/>
<dbReference type="Proteomes" id="UP000199648">
    <property type="component" value="Unassembled WGS sequence"/>
</dbReference>
<protein>
    <submittedName>
        <fullName evidence="8">FemAB-related protein, PEP-CTERM system-associated</fullName>
    </submittedName>
</protein>
<keyword evidence="3" id="KW-0133">Cell shape</keyword>